<evidence type="ECO:0000313" key="1">
    <source>
        <dbReference type="EMBL" id="PJO67721.1"/>
    </source>
</evidence>
<name>A0AAX0UG49_BURPE</name>
<dbReference type="EMBL" id="PHRB01000002">
    <property type="protein sequence ID" value="PJO67721.1"/>
    <property type="molecule type" value="Genomic_DNA"/>
</dbReference>
<reference evidence="1 2" key="1">
    <citation type="submission" date="2017-11" db="EMBL/GenBank/DDBJ databases">
        <title>Molecular characterization of Burkholderia pseudomallei and closely related isolates from Vietnam.</title>
        <authorList>
            <person name="Ustinov D.V."/>
            <person name="Antonov A.S."/>
            <person name="Avdusheva E.F."/>
            <person name="Shpak I.M."/>
            <person name="Zakharova I.B."/>
            <person name="Thi L.A."/>
            <person name="Teteryatnikova N."/>
            <person name="Lopasteyskaya Y.A."/>
            <person name="Kuzyutina J.A."/>
            <person name="Ngo T.N."/>
            <person name="Victorov D.V."/>
        </authorList>
    </citation>
    <scope>NUCLEOTIDE SEQUENCE [LARGE SCALE GENOMIC DNA]</scope>
    <source>
        <strain evidence="1 2">V1512</strain>
    </source>
</reference>
<protein>
    <submittedName>
        <fullName evidence="1">Uncharacterized protein</fullName>
    </submittedName>
</protein>
<dbReference type="Proteomes" id="UP000231878">
    <property type="component" value="Unassembled WGS sequence"/>
</dbReference>
<dbReference type="AlphaFoldDB" id="A0AAX0UG49"/>
<evidence type="ECO:0000313" key="2">
    <source>
        <dbReference type="Proteomes" id="UP000231878"/>
    </source>
</evidence>
<organism evidence="1 2">
    <name type="scientific">Burkholderia pseudomallei</name>
    <name type="common">Pseudomonas pseudomallei</name>
    <dbReference type="NCBI Taxonomy" id="28450"/>
    <lineage>
        <taxon>Bacteria</taxon>
        <taxon>Pseudomonadati</taxon>
        <taxon>Pseudomonadota</taxon>
        <taxon>Betaproteobacteria</taxon>
        <taxon>Burkholderiales</taxon>
        <taxon>Burkholderiaceae</taxon>
        <taxon>Burkholderia</taxon>
        <taxon>pseudomallei group</taxon>
    </lineage>
</organism>
<comment type="caution">
    <text evidence="1">The sequence shown here is derived from an EMBL/GenBank/DDBJ whole genome shotgun (WGS) entry which is preliminary data.</text>
</comment>
<gene>
    <name evidence="1" type="ORF">CWD88_04275</name>
</gene>
<accession>A0AAX0UG49</accession>
<proteinExistence type="predicted"/>
<sequence>MAARRRRGPHVTACRGLGLAAAFARPGERFLTPALRLPPARIPSAGRFCAPLVSAIPASYTRA</sequence>